<evidence type="ECO:0000256" key="5">
    <source>
        <dbReference type="ARBA" id="ARBA00022741"/>
    </source>
</evidence>
<reference evidence="12 13" key="1">
    <citation type="journal article" date="2012" name="BMC Genomics">
        <title>Complete genome sequence, lifestyle, and multi-drug resistance of the human pathogen Corynebacterium resistens DSM 45100 isolated from blood samples of a leukemia patient.</title>
        <authorList>
            <person name="Schroder J."/>
            <person name="Maus I."/>
            <person name="Meyer K."/>
            <person name="Wordemann S."/>
            <person name="Blom J."/>
            <person name="Jaenicke S."/>
            <person name="Schneider J."/>
            <person name="Trost E."/>
            <person name="Tauch A."/>
        </authorList>
    </citation>
    <scope>NUCLEOTIDE SEQUENCE [LARGE SCALE GENOMIC DNA]</scope>
    <source>
        <strain evidence="13">DSM 45100 / JCM 12819 / CCUG 50093 / GTC 2026 / SICGH 158</strain>
    </source>
</reference>
<keyword evidence="1 11" id="KW-0813">Transport</keyword>
<dbReference type="PANTHER" id="PTHR30042">
    <property type="entry name" value="POTASSIUM-TRANSPORTING ATPASE C CHAIN"/>
    <property type="match status" value="1"/>
</dbReference>
<sequence>MPFTPRISTKGKQMASATSSNGLRLASTTVRIFFLLTLILGIAYPIAMVGVGRIMPAKADGSMITNSHGEPAGSSLIAQEVTKPGFFFPRPSAAGDNGYDAMSSSATNLSPYSKELQEAIAKQREEIAKRENVSLDEVPVDAVTSSGSGLDPHISTRYAKLQAPRVAKERGIDQRKVEQMVSDATEGNYTGSADGPPVNVVKLNKALSELK</sequence>
<organism evidence="12 13">
    <name type="scientific">Corynebacterium resistens (strain DSM 45100 / JCM 12819 / GTC 2026 / SICGH 158)</name>
    <dbReference type="NCBI Taxonomy" id="662755"/>
    <lineage>
        <taxon>Bacteria</taxon>
        <taxon>Bacillati</taxon>
        <taxon>Actinomycetota</taxon>
        <taxon>Actinomycetes</taxon>
        <taxon>Mycobacteriales</taxon>
        <taxon>Corynebacteriaceae</taxon>
        <taxon>Corynebacterium</taxon>
    </lineage>
</organism>
<dbReference type="PANTHER" id="PTHR30042:SF2">
    <property type="entry name" value="POTASSIUM-TRANSPORTING ATPASE KDPC SUBUNIT"/>
    <property type="match status" value="1"/>
</dbReference>
<comment type="subcellular location">
    <subcellularLocation>
        <location evidence="11">Cell membrane</location>
        <topology evidence="11">Single-pass membrane protein</topology>
    </subcellularLocation>
</comment>
<dbReference type="EMBL" id="CP002857">
    <property type="protein sequence ID" value="AEI09678.1"/>
    <property type="molecule type" value="Genomic_DNA"/>
</dbReference>
<proteinExistence type="inferred from homology"/>
<dbReference type="eggNOG" id="COG2156">
    <property type="taxonomic scope" value="Bacteria"/>
</dbReference>
<comment type="similarity">
    <text evidence="11">Belongs to the KdpC family.</text>
</comment>
<keyword evidence="3 11" id="KW-0633">Potassium transport</keyword>
<evidence type="ECO:0000256" key="9">
    <source>
        <dbReference type="ARBA" id="ARBA00023065"/>
    </source>
</evidence>
<evidence type="ECO:0000256" key="4">
    <source>
        <dbReference type="ARBA" id="ARBA00022692"/>
    </source>
</evidence>
<accession>F8DYL3</accession>
<keyword evidence="8 11" id="KW-1133">Transmembrane helix</keyword>
<evidence type="ECO:0000256" key="10">
    <source>
        <dbReference type="ARBA" id="ARBA00023136"/>
    </source>
</evidence>
<dbReference type="KEGG" id="crd:CRES_1322"/>
<evidence type="ECO:0000313" key="13">
    <source>
        <dbReference type="Proteomes" id="UP000000492"/>
    </source>
</evidence>
<keyword evidence="2 11" id="KW-1003">Cell membrane</keyword>
<dbReference type="GO" id="GO:0016787">
    <property type="term" value="F:hydrolase activity"/>
    <property type="evidence" value="ECO:0007669"/>
    <property type="project" value="UniProtKB-KW"/>
</dbReference>
<evidence type="ECO:0000256" key="7">
    <source>
        <dbReference type="ARBA" id="ARBA00022958"/>
    </source>
</evidence>
<evidence type="ECO:0000313" key="12">
    <source>
        <dbReference type="EMBL" id="AEI09678.1"/>
    </source>
</evidence>
<evidence type="ECO:0000256" key="6">
    <source>
        <dbReference type="ARBA" id="ARBA00022840"/>
    </source>
</evidence>
<evidence type="ECO:0000256" key="1">
    <source>
        <dbReference type="ARBA" id="ARBA00022448"/>
    </source>
</evidence>
<comment type="function">
    <text evidence="11">Part of the high-affinity ATP-driven potassium transport (or Kdp) system, which catalyzes the hydrolysis of ATP coupled with the electrogenic transport of potassium into the cytoplasm. This subunit acts as a catalytic chaperone that increases the ATP-binding affinity of the ATP-hydrolyzing subunit KdpB by the formation of a transient KdpB/KdpC/ATP ternary complex.</text>
</comment>
<protein>
    <recommendedName>
        <fullName evidence="11">Potassium-transporting ATPase KdpC subunit</fullName>
    </recommendedName>
    <alternativeName>
        <fullName evidence="11">ATP phosphohydrolase [potassium-transporting] C chain</fullName>
    </alternativeName>
    <alternativeName>
        <fullName evidence="11">Potassium-binding and translocating subunit C</fullName>
    </alternativeName>
    <alternativeName>
        <fullName evidence="11">Potassium-translocating ATPase C chain</fullName>
    </alternativeName>
</protein>
<dbReference type="HOGENOM" id="CLU_077094_0_0_11"/>
<dbReference type="GO" id="GO:0008556">
    <property type="term" value="F:P-type potassium transmembrane transporter activity"/>
    <property type="evidence" value="ECO:0007669"/>
    <property type="project" value="InterPro"/>
</dbReference>
<dbReference type="Pfam" id="PF02669">
    <property type="entry name" value="KdpC"/>
    <property type="match status" value="1"/>
</dbReference>
<keyword evidence="13" id="KW-1185">Reference proteome</keyword>
<dbReference type="GO" id="GO:0005886">
    <property type="term" value="C:plasma membrane"/>
    <property type="evidence" value="ECO:0007669"/>
    <property type="project" value="UniProtKB-SubCell"/>
</dbReference>
<keyword evidence="7 11" id="KW-0630">Potassium</keyword>
<evidence type="ECO:0000256" key="11">
    <source>
        <dbReference type="HAMAP-Rule" id="MF_00276"/>
    </source>
</evidence>
<evidence type="ECO:0000256" key="3">
    <source>
        <dbReference type="ARBA" id="ARBA00022538"/>
    </source>
</evidence>
<dbReference type="GO" id="GO:0005524">
    <property type="term" value="F:ATP binding"/>
    <property type="evidence" value="ECO:0007669"/>
    <property type="project" value="UniProtKB-UniRule"/>
</dbReference>
<evidence type="ECO:0000256" key="8">
    <source>
        <dbReference type="ARBA" id="ARBA00022989"/>
    </source>
</evidence>
<keyword evidence="10 11" id="KW-0472">Membrane</keyword>
<keyword evidence="6 11" id="KW-0067">ATP-binding</keyword>
<dbReference type="InterPro" id="IPR003820">
    <property type="entry name" value="KdpC"/>
</dbReference>
<evidence type="ECO:0000256" key="2">
    <source>
        <dbReference type="ARBA" id="ARBA00022475"/>
    </source>
</evidence>
<dbReference type="PIRSF" id="PIRSF001296">
    <property type="entry name" value="K_ATPase_KdpC"/>
    <property type="match status" value="1"/>
</dbReference>
<keyword evidence="4 11" id="KW-0812">Transmembrane</keyword>
<dbReference type="Proteomes" id="UP000000492">
    <property type="component" value="Chromosome"/>
</dbReference>
<dbReference type="AlphaFoldDB" id="F8DYL3"/>
<comment type="subunit">
    <text evidence="11">The system is composed of three essential subunits: KdpA, KdpB and KdpC.</text>
</comment>
<feature type="transmembrane region" description="Helical" evidence="11">
    <location>
        <begin position="32"/>
        <end position="54"/>
    </location>
</feature>
<keyword evidence="12" id="KW-0378">Hydrolase</keyword>
<dbReference type="HAMAP" id="MF_00276">
    <property type="entry name" value="KdpC"/>
    <property type="match status" value="1"/>
</dbReference>
<gene>
    <name evidence="11 12" type="primary">kdpC</name>
    <name evidence="12" type="ordered locus">CRES_1322</name>
</gene>
<dbReference type="NCBIfam" id="TIGR00681">
    <property type="entry name" value="kdpC"/>
    <property type="match status" value="1"/>
</dbReference>
<dbReference type="STRING" id="662755.CRES_1322"/>
<name>F8DYL3_CORRG</name>
<keyword evidence="9 11" id="KW-0406">Ion transport</keyword>
<keyword evidence="5 11" id="KW-0547">Nucleotide-binding</keyword>